<proteinExistence type="predicted"/>
<feature type="domain" description="Transposase IS116/IS110/IS902 C-terminal" evidence="2">
    <location>
        <begin position="6"/>
        <end position="58"/>
    </location>
</feature>
<feature type="transmembrane region" description="Helical" evidence="1">
    <location>
        <begin position="47"/>
        <end position="71"/>
    </location>
</feature>
<organism evidence="3 4">
    <name type="scientific">endosymbiont of Ridgeia piscesae</name>
    <dbReference type="NCBI Taxonomy" id="54398"/>
    <lineage>
        <taxon>Bacteria</taxon>
        <taxon>Pseudomonadati</taxon>
        <taxon>Pseudomonadota</taxon>
        <taxon>Gammaproteobacteria</taxon>
        <taxon>sulfur-oxidizing symbionts</taxon>
    </lineage>
</organism>
<evidence type="ECO:0000256" key="1">
    <source>
        <dbReference type="SAM" id="Phobius"/>
    </source>
</evidence>
<evidence type="ECO:0000259" key="2">
    <source>
        <dbReference type="Pfam" id="PF02371"/>
    </source>
</evidence>
<reference evidence="3 4" key="1">
    <citation type="submission" date="2015-11" db="EMBL/GenBank/DDBJ databases">
        <title>The genome of Candidatus Endoriftia persephone in Ridgeia piscesae and population structure of the North Eastern Pacific vestimentiferan symbionts.</title>
        <authorList>
            <person name="Perez M."/>
            <person name="Juniper K.S."/>
        </authorList>
    </citation>
    <scope>NUCLEOTIDE SEQUENCE [LARGE SCALE GENOMIC DNA]</scope>
    <source>
        <strain evidence="3">Ind10</strain>
    </source>
</reference>
<feature type="non-terminal residue" evidence="3">
    <location>
        <position position="73"/>
    </location>
</feature>
<keyword evidence="1" id="KW-0812">Transmembrane</keyword>
<keyword evidence="1" id="KW-1133">Transmembrane helix</keyword>
<dbReference type="EMBL" id="LMXI01000672">
    <property type="protein sequence ID" value="KRT56761.1"/>
    <property type="molecule type" value="Genomic_DNA"/>
</dbReference>
<dbReference type="GO" id="GO:0004803">
    <property type="term" value="F:transposase activity"/>
    <property type="evidence" value="ECO:0007669"/>
    <property type="project" value="InterPro"/>
</dbReference>
<name>A0A0T5Z1M8_9GAMM</name>
<dbReference type="Proteomes" id="UP000051276">
    <property type="component" value="Unassembled WGS sequence"/>
</dbReference>
<accession>A0A0T5Z1M8</accession>
<comment type="caution">
    <text evidence="3">The sequence shown here is derived from an EMBL/GenBank/DDBJ whole genome shotgun (WGS) entry which is preliminary data.</text>
</comment>
<keyword evidence="1" id="KW-0472">Membrane</keyword>
<dbReference type="AlphaFoldDB" id="A0A0T5Z1M8"/>
<gene>
    <name evidence="3" type="ORF">Ga0076813_10225</name>
</gene>
<sequence>MLADLPELGRLNPKQIATLTGVAPFNRDSRRLRGTRRIRGGRASVRTVLYMGVLSSISVILSYGVFITAWLPK</sequence>
<dbReference type="Pfam" id="PF02371">
    <property type="entry name" value="Transposase_20"/>
    <property type="match status" value="1"/>
</dbReference>
<dbReference type="GO" id="GO:0003677">
    <property type="term" value="F:DNA binding"/>
    <property type="evidence" value="ECO:0007669"/>
    <property type="project" value="InterPro"/>
</dbReference>
<evidence type="ECO:0000313" key="3">
    <source>
        <dbReference type="EMBL" id="KRT56761.1"/>
    </source>
</evidence>
<dbReference type="GO" id="GO:0006313">
    <property type="term" value="P:DNA transposition"/>
    <property type="evidence" value="ECO:0007669"/>
    <property type="project" value="InterPro"/>
</dbReference>
<evidence type="ECO:0000313" key="4">
    <source>
        <dbReference type="Proteomes" id="UP000051276"/>
    </source>
</evidence>
<dbReference type="InterPro" id="IPR003346">
    <property type="entry name" value="Transposase_20"/>
</dbReference>
<protein>
    <submittedName>
        <fullName evidence="3">Transposase IS116/IS110/IS902 family protein</fullName>
    </submittedName>
</protein>